<reference evidence="2" key="1">
    <citation type="submission" date="2013-10" db="EMBL/GenBank/DDBJ databases">
        <title>Genomic analysis of the causative agents of coccidiosis in chickens.</title>
        <authorList>
            <person name="Reid A.J."/>
            <person name="Blake D."/>
            <person name="Billington K."/>
            <person name="Browne H."/>
            <person name="Dunn M."/>
            <person name="Hung S."/>
            <person name="Kawahara F."/>
            <person name="Miranda-Saavedra D."/>
            <person name="Mourier T."/>
            <person name="Nagra H."/>
            <person name="Otto T.D."/>
            <person name="Rawlings N."/>
            <person name="Sanchez A."/>
            <person name="Sanders M."/>
            <person name="Subramaniam C."/>
            <person name="Tay Y."/>
            <person name="Dear P."/>
            <person name="Doerig C."/>
            <person name="Gruber A."/>
            <person name="Parkinson J."/>
            <person name="Shirley M."/>
            <person name="Wan K.L."/>
            <person name="Berriman M."/>
            <person name="Tomley F."/>
            <person name="Pain A."/>
        </authorList>
    </citation>
    <scope>NUCLEOTIDE SEQUENCE [LARGE SCALE GENOMIC DNA]</scope>
    <source>
        <strain evidence="2">Houghton</strain>
    </source>
</reference>
<keyword evidence="3" id="KW-1185">Reference proteome</keyword>
<feature type="region of interest" description="Disordered" evidence="1">
    <location>
        <begin position="1"/>
        <end position="206"/>
    </location>
</feature>
<reference evidence="2" key="2">
    <citation type="submission" date="2013-10" db="EMBL/GenBank/DDBJ databases">
        <authorList>
            <person name="Aslett M."/>
        </authorList>
    </citation>
    <scope>NUCLEOTIDE SEQUENCE [LARGE SCALE GENOMIC DNA]</scope>
    <source>
        <strain evidence="2">Houghton</strain>
    </source>
</reference>
<dbReference type="VEuPathDB" id="ToxoDB:EPH_0002890"/>
<dbReference type="AlphaFoldDB" id="U6G326"/>
<feature type="compositionally biased region" description="Low complexity" evidence="1">
    <location>
        <begin position="827"/>
        <end position="841"/>
    </location>
</feature>
<organism evidence="2 3">
    <name type="scientific">Eimeria praecox</name>
    <dbReference type="NCBI Taxonomy" id="51316"/>
    <lineage>
        <taxon>Eukaryota</taxon>
        <taxon>Sar</taxon>
        <taxon>Alveolata</taxon>
        <taxon>Apicomplexa</taxon>
        <taxon>Conoidasida</taxon>
        <taxon>Coccidia</taxon>
        <taxon>Eucoccidiorida</taxon>
        <taxon>Eimeriorina</taxon>
        <taxon>Eimeriidae</taxon>
        <taxon>Eimeria</taxon>
    </lineage>
</organism>
<dbReference type="Proteomes" id="UP000018201">
    <property type="component" value="Unassembled WGS sequence"/>
</dbReference>
<evidence type="ECO:0000256" key="1">
    <source>
        <dbReference type="SAM" id="MobiDB-lite"/>
    </source>
</evidence>
<sequence length="872" mass="98615">MDDNDRQTSWTTVVRRGKAQAKVAEKASAKPPQKASTTAGRRRPPTQPKCGTTPKSKAGRQQPKQQPKPPPTVFANAPSSEQWDTLWPSLSTAPPAPLRRGAKIAAPAHNPKQEHQGQLNVPERGVFEFTDAGESLPTEASDGENAAPKQQKPKPKTCTFRWGMKRPQGEQHKEPPAASEGTVEQCQPQRQLRSQQQPQRKPVQQLKPLRPLQQWLRLQLVQPLDDESLNFLSVSITPASCWSGKLEDSNLLGMLHYTPEGTNVGELIHAMQFVLGILEKRRHQEDFMENIQSLDLSDPSPTASAEGVGEYTHLSAFPEAPIPPVETAAYNRKRPYLGEPTERDFPTKTAKDISLCRAEMQRYRAESAERANYLVNLLRAFRLLMARAEKFTRGVVYHRIKVVEYLLAAAVAETGGNEPAPANLHDLPPQQLQQLRQLMELQGLPVSYYFKKAAKFSCRRSINFRDMPQKPYTQDTSCATKPTDEKETQWILQEEENHERLPLNLQTWQTSDLLPSQMLSPGKSNEMPAVLHSDIECASSADSPFQTQWILQEEENHERVPLNLQPWQTPDLLPSQMLSPGKFNEMPAVLHSDMRASTRQECPMQFQWATGETVHTTQQEQHWNACTGNPIPKELEWICDAEVKRRYLNNNTALLQPNCQQQQPPNTPAPGMIFFPIAASEDLHAERTQALFWPFSLNGSSLNRSAVAPAPAEPSGYDLLQQKQQGLTSNPPADDRRDWLECKRIFSLPASSSDNQSADLCQKKEVGDALQAEDQKVLDPCTPSSDVLQDSPQSHPRLTRRRRGKKQQQPQQQQQQPLKQHQHPHQQQRQQQPRPHQPQTRLQNTQVTNILHDSNLYAVYRQVLGRFPPKEK</sequence>
<evidence type="ECO:0000313" key="3">
    <source>
        <dbReference type="Proteomes" id="UP000018201"/>
    </source>
</evidence>
<feature type="compositionally biased region" description="Polar residues" evidence="1">
    <location>
        <begin position="782"/>
        <end position="794"/>
    </location>
</feature>
<dbReference type="OrthoDB" id="349982at2759"/>
<accession>U6G326</accession>
<dbReference type="EMBL" id="HG690435">
    <property type="protein sequence ID" value="CDI74575.1"/>
    <property type="molecule type" value="Genomic_DNA"/>
</dbReference>
<protein>
    <submittedName>
        <fullName evidence="2">Uncharacterized protein</fullName>
    </submittedName>
</protein>
<feature type="compositionally biased region" description="Low complexity" evidence="1">
    <location>
        <begin position="185"/>
        <end position="206"/>
    </location>
</feature>
<feature type="compositionally biased region" description="Low complexity" evidence="1">
    <location>
        <begin position="807"/>
        <end position="819"/>
    </location>
</feature>
<proteinExistence type="predicted"/>
<evidence type="ECO:0000313" key="2">
    <source>
        <dbReference type="EMBL" id="CDI74575.1"/>
    </source>
</evidence>
<name>U6G326_9EIME</name>
<feature type="compositionally biased region" description="Basic residues" evidence="1">
    <location>
        <begin position="797"/>
        <end position="806"/>
    </location>
</feature>
<gene>
    <name evidence="2" type="ORF">EPH_0002890</name>
</gene>
<feature type="region of interest" description="Disordered" evidence="1">
    <location>
        <begin position="779"/>
        <end position="841"/>
    </location>
</feature>
<feature type="compositionally biased region" description="Polar residues" evidence="1">
    <location>
        <begin position="77"/>
        <end position="92"/>
    </location>
</feature>